<evidence type="ECO:0000256" key="2">
    <source>
        <dbReference type="ARBA" id="ARBA00001946"/>
    </source>
</evidence>
<evidence type="ECO:0000313" key="10">
    <source>
        <dbReference type="EMBL" id="MBM6617032.1"/>
    </source>
</evidence>
<dbReference type="EMBL" id="JAFELM010000018">
    <property type="protein sequence ID" value="MBM6617032.1"/>
    <property type="molecule type" value="Genomic_DNA"/>
</dbReference>
<keyword evidence="7" id="KW-0479">Metal-binding</keyword>
<evidence type="ECO:0000256" key="6">
    <source>
        <dbReference type="ARBA" id="ARBA00022670"/>
    </source>
</evidence>
<reference evidence="10 11" key="1">
    <citation type="submission" date="2021-02" db="EMBL/GenBank/DDBJ databases">
        <title>Bacillus sp. RD4P76, an endophyte from a halophyte.</title>
        <authorList>
            <person name="Sun J.-Q."/>
        </authorList>
    </citation>
    <scope>NUCLEOTIDE SEQUENCE [LARGE SCALE GENOMIC DNA]</scope>
    <source>
        <strain evidence="10 11">RD4P76</strain>
    </source>
</reference>
<keyword evidence="9" id="KW-0482">Metalloprotease</keyword>
<evidence type="ECO:0000313" key="11">
    <source>
        <dbReference type="Proteomes" id="UP001518925"/>
    </source>
</evidence>
<name>A0ABS2DEY1_9BACI</name>
<evidence type="ECO:0000256" key="1">
    <source>
        <dbReference type="ARBA" id="ARBA00001941"/>
    </source>
</evidence>
<keyword evidence="8" id="KW-0378">Hydrolase</keyword>
<dbReference type="InterPro" id="IPR035097">
    <property type="entry name" value="M29_N-terminal"/>
</dbReference>
<comment type="similarity">
    <text evidence="4">Belongs to the peptidase M29 family.</text>
</comment>
<dbReference type="RefSeq" id="WP_204202418.1">
    <property type="nucleotide sequence ID" value="NZ_JAFELM010000018.1"/>
</dbReference>
<proteinExistence type="inferred from homology"/>
<organism evidence="10 11">
    <name type="scientific">Bacillus suaedaesalsae</name>
    <dbReference type="NCBI Taxonomy" id="2810349"/>
    <lineage>
        <taxon>Bacteria</taxon>
        <taxon>Bacillati</taxon>
        <taxon>Bacillota</taxon>
        <taxon>Bacilli</taxon>
        <taxon>Bacillales</taxon>
        <taxon>Bacillaceae</taxon>
        <taxon>Bacillus</taxon>
    </lineage>
</organism>
<dbReference type="PANTHER" id="PTHR34448:SF3">
    <property type="entry name" value="AMINOPEPTIDASE AMPS"/>
    <property type="match status" value="1"/>
</dbReference>
<dbReference type="PRINTS" id="PR00919">
    <property type="entry name" value="THERMOPTASE"/>
</dbReference>
<dbReference type="Proteomes" id="UP001518925">
    <property type="component" value="Unassembled WGS sequence"/>
</dbReference>
<comment type="cofactor">
    <cofactor evidence="2">
        <name>Mg(2+)</name>
        <dbReference type="ChEBI" id="CHEBI:18420"/>
    </cofactor>
</comment>
<evidence type="ECO:0000256" key="8">
    <source>
        <dbReference type="ARBA" id="ARBA00022801"/>
    </source>
</evidence>
<keyword evidence="5 10" id="KW-0031">Aminopeptidase</keyword>
<gene>
    <name evidence="10" type="ORF">JR050_05015</name>
</gene>
<dbReference type="InterPro" id="IPR000787">
    <property type="entry name" value="Peptidase_M29"/>
</dbReference>
<evidence type="ECO:0000256" key="4">
    <source>
        <dbReference type="ARBA" id="ARBA00008236"/>
    </source>
</evidence>
<dbReference type="Gene3D" id="3.40.1830.10">
    <property type="entry name" value="Thermophilic metalloprotease (M29)"/>
    <property type="match status" value="1"/>
</dbReference>
<dbReference type="InterPro" id="IPR052170">
    <property type="entry name" value="M29_Exopeptidase"/>
</dbReference>
<dbReference type="PANTHER" id="PTHR34448">
    <property type="entry name" value="AMINOPEPTIDASE"/>
    <property type="match status" value="1"/>
</dbReference>
<keyword evidence="6" id="KW-0645">Protease</keyword>
<protein>
    <submittedName>
        <fullName evidence="10">Aminopeptidase</fullName>
    </submittedName>
</protein>
<evidence type="ECO:0000256" key="5">
    <source>
        <dbReference type="ARBA" id="ARBA00022438"/>
    </source>
</evidence>
<dbReference type="Pfam" id="PF02073">
    <property type="entry name" value="Peptidase_M29"/>
    <property type="match status" value="1"/>
</dbReference>
<dbReference type="GO" id="GO:0004177">
    <property type="term" value="F:aminopeptidase activity"/>
    <property type="evidence" value="ECO:0007669"/>
    <property type="project" value="UniProtKB-KW"/>
</dbReference>
<accession>A0ABS2DEY1</accession>
<evidence type="ECO:0000256" key="3">
    <source>
        <dbReference type="ARBA" id="ARBA00001947"/>
    </source>
</evidence>
<sequence>MTTEFQRNLEKYANLIVKFGVNVQKGQGLLIRSTIEAGNFVREMTKVAYEAGASEVVVEWEDEQITYLRYKNGAEEVFTNFPKWKVDSVLHYYENNYALVYVDATDPDLLKDIDPDRISTWAKTRGTALRPTSKYIDSHKISWNIAAVPTKKWADKVFPNLIEEERETALWDLIFKACRIDGFEDPIAEWNTHVDNLQARVDYLNEKNYKKLHYKNKNTNLTIELPEGHIWMGGSSKNEKGVMFTANLPTEEVWTVPYKYGVNGTVSNSKPFVYNGNEIDDFTLEFKDGKIVNVRAGKGEELLKGLVHTEENSMYLGEVALVDNTSIISQMNVLFFNTLFDENASCHLAIGNAYSSNFKDGEAMDKEELEKHGINQSIVHEDFMIGTDDLSIKAENADGKLETIMQDGRWTI</sequence>
<dbReference type="SUPFAM" id="SSF144052">
    <property type="entry name" value="Thermophilic metalloprotease-like"/>
    <property type="match status" value="1"/>
</dbReference>
<comment type="caution">
    <text evidence="10">The sequence shown here is derived from an EMBL/GenBank/DDBJ whole genome shotgun (WGS) entry which is preliminary data.</text>
</comment>
<comment type="cofactor">
    <cofactor evidence="3">
        <name>Zn(2+)</name>
        <dbReference type="ChEBI" id="CHEBI:29105"/>
    </cofactor>
</comment>
<keyword evidence="11" id="KW-1185">Reference proteome</keyword>
<evidence type="ECO:0000256" key="7">
    <source>
        <dbReference type="ARBA" id="ARBA00022723"/>
    </source>
</evidence>
<evidence type="ECO:0000256" key="9">
    <source>
        <dbReference type="ARBA" id="ARBA00023049"/>
    </source>
</evidence>
<comment type="cofactor">
    <cofactor evidence="1">
        <name>Co(2+)</name>
        <dbReference type="ChEBI" id="CHEBI:48828"/>
    </cofactor>
</comment>